<feature type="region of interest" description="Disordered" evidence="1">
    <location>
        <begin position="1"/>
        <end position="33"/>
    </location>
</feature>
<dbReference type="EMBL" id="DYZL01000046">
    <property type="protein sequence ID" value="HJH42703.1"/>
    <property type="molecule type" value="Genomic_DNA"/>
</dbReference>
<dbReference type="InterPro" id="IPR024747">
    <property type="entry name" value="Pyridox_Oxase-rel"/>
</dbReference>
<name>A0A9D2VJE3_9ACTN</name>
<proteinExistence type="predicted"/>
<sequence>LGRLGQAEPRRDGLHGELPGLQRVHADSNPDTGVSNFLSAPPMRGKRQLLSKEDTQKVLYQGTSGVLAVSGDDDYPYAVPLSYVYDGHKIYFHSAKAGHKLDSIVKNPKASFCVIDKDQIVPDEYTTYFRSVIVFGTIRILHDEEGKREAIKKLAVKYAPDDTEENRNKAIENGIRYVYVLEMTPEHISGKEAIELVRQHK</sequence>
<reference evidence="2" key="1">
    <citation type="journal article" date="2021" name="PeerJ">
        <title>Extensive microbial diversity within the chicken gut microbiome revealed by metagenomics and culture.</title>
        <authorList>
            <person name="Gilroy R."/>
            <person name="Ravi A."/>
            <person name="Getino M."/>
            <person name="Pursley I."/>
            <person name="Horton D.L."/>
            <person name="Alikhan N.F."/>
            <person name="Baker D."/>
            <person name="Gharbi K."/>
            <person name="Hall N."/>
            <person name="Watson M."/>
            <person name="Adriaenssens E.M."/>
            <person name="Foster-Nyarko E."/>
            <person name="Jarju S."/>
            <person name="Secka A."/>
            <person name="Antonio M."/>
            <person name="Oren A."/>
            <person name="Chaudhuri R.R."/>
            <person name="La Ragione R."/>
            <person name="Hildebrand F."/>
            <person name="Pallen M.J."/>
        </authorList>
    </citation>
    <scope>NUCLEOTIDE SEQUENCE</scope>
    <source>
        <strain evidence="2">USAMLcec12-2067</strain>
    </source>
</reference>
<dbReference type="Pfam" id="PF12900">
    <property type="entry name" value="Pyridox_ox_2"/>
    <property type="match status" value="1"/>
</dbReference>
<evidence type="ECO:0000313" key="2">
    <source>
        <dbReference type="EMBL" id="HJH42703.1"/>
    </source>
</evidence>
<reference evidence="2" key="2">
    <citation type="submission" date="2021-09" db="EMBL/GenBank/DDBJ databases">
        <authorList>
            <person name="Gilroy R."/>
        </authorList>
    </citation>
    <scope>NUCLEOTIDE SEQUENCE</scope>
    <source>
        <strain evidence="2">USAMLcec12-2067</strain>
    </source>
</reference>
<evidence type="ECO:0000313" key="3">
    <source>
        <dbReference type="Proteomes" id="UP000789325"/>
    </source>
</evidence>
<dbReference type="PANTHER" id="PTHR34071">
    <property type="entry name" value="5-NITROIMIDAZOLE ANTIBIOTICS RESISTANCE PROTEIN, NIMA-FAMILY-RELATED PROTEIN-RELATED"/>
    <property type="match status" value="1"/>
</dbReference>
<dbReference type="Gene3D" id="2.30.110.10">
    <property type="entry name" value="Electron Transport, Fmn-binding Protein, Chain A"/>
    <property type="match status" value="1"/>
</dbReference>
<dbReference type="SUPFAM" id="SSF50475">
    <property type="entry name" value="FMN-binding split barrel"/>
    <property type="match status" value="1"/>
</dbReference>
<evidence type="ECO:0000256" key="1">
    <source>
        <dbReference type="SAM" id="MobiDB-lite"/>
    </source>
</evidence>
<gene>
    <name evidence="2" type="ORF">K8V16_02810</name>
</gene>
<feature type="non-terminal residue" evidence="2">
    <location>
        <position position="1"/>
    </location>
</feature>
<dbReference type="Proteomes" id="UP000789325">
    <property type="component" value="Unassembled WGS sequence"/>
</dbReference>
<dbReference type="AlphaFoldDB" id="A0A9D2VJE3"/>
<comment type="caution">
    <text evidence="2">The sequence shown here is derived from an EMBL/GenBank/DDBJ whole genome shotgun (WGS) entry which is preliminary data.</text>
</comment>
<protein>
    <submittedName>
        <fullName evidence="2">Pyridoxamine 5'-phosphate oxidase family protein</fullName>
    </submittedName>
</protein>
<accession>A0A9D2VJE3</accession>
<dbReference type="InterPro" id="IPR012349">
    <property type="entry name" value="Split_barrel_FMN-bd"/>
</dbReference>
<dbReference type="PANTHER" id="PTHR34071:SF2">
    <property type="entry name" value="FLAVIN-NUCLEOTIDE-BINDING PROTEIN"/>
    <property type="match status" value="1"/>
</dbReference>
<organism evidence="2 3">
    <name type="scientific">Rubneribacter badeniensis</name>
    <dbReference type="NCBI Taxonomy" id="2070688"/>
    <lineage>
        <taxon>Bacteria</taxon>
        <taxon>Bacillati</taxon>
        <taxon>Actinomycetota</taxon>
        <taxon>Coriobacteriia</taxon>
        <taxon>Eggerthellales</taxon>
        <taxon>Eggerthellaceae</taxon>
        <taxon>Rubneribacter</taxon>
    </lineage>
</organism>